<dbReference type="PANTHER" id="PTHR43630">
    <property type="entry name" value="POLY-BETA-1,6-N-ACETYL-D-GLUCOSAMINE SYNTHASE"/>
    <property type="match status" value="1"/>
</dbReference>
<dbReference type="SUPFAM" id="SSF53448">
    <property type="entry name" value="Nucleotide-diphospho-sugar transferases"/>
    <property type="match status" value="1"/>
</dbReference>
<sequence length="367" mass="42204">MISVSLCMIVRDEEEVLGRCLESVKSTADEMIIVDTGSQDRTKEVAAQYTDKIYDFEWKEDFSAARNFSLSKGTKDYLMWLDADDILPEESAAAMLELKQKLPCDTDVVMMPYAVAFDASGKSTFTYDRERLVKNNGAFLFRGRVHEVIPPAGNIYYSDVLIEHRKIGSGDGDRNLRIYQDMEKKGEYFDSRSLYYYGRELLSHREYEKGAQVLRSFLDRPDGWVENQIDATRQMAYCFYGTGEEGRALGALLEGLAYDVPRGETCCDLGRHFMDRGQYEQAAYWYRQALSAKKAERSGAFITEDCYGYLPAISLCVCYDRLGEYGLAEEYNELAETFSPGSDYCRVNREYFRRRRSDGQKRDPNIH</sequence>
<dbReference type="InterPro" id="IPR011990">
    <property type="entry name" value="TPR-like_helical_dom_sf"/>
</dbReference>
<protein>
    <submittedName>
        <fullName evidence="2">Glycosyltransferase family 2 protein</fullName>
    </submittedName>
</protein>
<dbReference type="Proteomes" id="UP000824243">
    <property type="component" value="Unassembled WGS sequence"/>
</dbReference>
<accession>A0A9D1VZH2</accession>
<comment type="caution">
    <text evidence="2">The sequence shown here is derived from an EMBL/GenBank/DDBJ whole genome shotgun (WGS) entry which is preliminary data.</text>
</comment>
<dbReference type="InterPro" id="IPR001173">
    <property type="entry name" value="Glyco_trans_2-like"/>
</dbReference>
<dbReference type="AlphaFoldDB" id="A0A9D1VZH2"/>
<evidence type="ECO:0000313" key="3">
    <source>
        <dbReference type="Proteomes" id="UP000824243"/>
    </source>
</evidence>
<dbReference type="InterPro" id="IPR029044">
    <property type="entry name" value="Nucleotide-diphossugar_trans"/>
</dbReference>
<evidence type="ECO:0000313" key="2">
    <source>
        <dbReference type="EMBL" id="HIX49542.1"/>
    </source>
</evidence>
<evidence type="ECO:0000259" key="1">
    <source>
        <dbReference type="Pfam" id="PF00535"/>
    </source>
</evidence>
<dbReference type="EMBL" id="DXFA01000182">
    <property type="protein sequence ID" value="HIX49542.1"/>
    <property type="molecule type" value="Genomic_DNA"/>
</dbReference>
<dbReference type="CDD" id="cd02511">
    <property type="entry name" value="Beta4Glucosyltransferase"/>
    <property type="match status" value="1"/>
</dbReference>
<organism evidence="2 3">
    <name type="scientific">Candidatus Mediterraneibacter caccavium</name>
    <dbReference type="NCBI Taxonomy" id="2838661"/>
    <lineage>
        <taxon>Bacteria</taxon>
        <taxon>Bacillati</taxon>
        <taxon>Bacillota</taxon>
        <taxon>Clostridia</taxon>
        <taxon>Lachnospirales</taxon>
        <taxon>Lachnospiraceae</taxon>
        <taxon>Mediterraneibacter</taxon>
    </lineage>
</organism>
<dbReference type="Pfam" id="PF00535">
    <property type="entry name" value="Glycos_transf_2"/>
    <property type="match status" value="1"/>
</dbReference>
<feature type="domain" description="Glycosyltransferase 2-like" evidence="1">
    <location>
        <begin position="5"/>
        <end position="108"/>
    </location>
</feature>
<reference evidence="2" key="2">
    <citation type="submission" date="2021-04" db="EMBL/GenBank/DDBJ databases">
        <authorList>
            <person name="Gilroy R."/>
        </authorList>
    </citation>
    <scope>NUCLEOTIDE SEQUENCE</scope>
    <source>
        <strain evidence="2">ChiSjej5B23-15282</strain>
    </source>
</reference>
<gene>
    <name evidence="2" type="ORF">H9981_11135</name>
</gene>
<dbReference type="SUPFAM" id="SSF48452">
    <property type="entry name" value="TPR-like"/>
    <property type="match status" value="1"/>
</dbReference>
<reference evidence="2" key="1">
    <citation type="journal article" date="2021" name="PeerJ">
        <title>Extensive microbial diversity within the chicken gut microbiome revealed by metagenomics and culture.</title>
        <authorList>
            <person name="Gilroy R."/>
            <person name="Ravi A."/>
            <person name="Getino M."/>
            <person name="Pursley I."/>
            <person name="Horton D.L."/>
            <person name="Alikhan N.F."/>
            <person name="Baker D."/>
            <person name="Gharbi K."/>
            <person name="Hall N."/>
            <person name="Watson M."/>
            <person name="Adriaenssens E.M."/>
            <person name="Foster-Nyarko E."/>
            <person name="Jarju S."/>
            <person name="Secka A."/>
            <person name="Antonio M."/>
            <person name="Oren A."/>
            <person name="Chaudhuri R.R."/>
            <person name="La Ragione R."/>
            <person name="Hildebrand F."/>
            <person name="Pallen M.J."/>
        </authorList>
    </citation>
    <scope>NUCLEOTIDE SEQUENCE</scope>
    <source>
        <strain evidence="2">ChiSjej5B23-15282</strain>
    </source>
</reference>
<dbReference type="Gene3D" id="3.90.550.10">
    <property type="entry name" value="Spore Coat Polysaccharide Biosynthesis Protein SpsA, Chain A"/>
    <property type="match status" value="1"/>
</dbReference>
<dbReference type="Gene3D" id="1.25.40.10">
    <property type="entry name" value="Tetratricopeptide repeat domain"/>
    <property type="match status" value="1"/>
</dbReference>
<dbReference type="PANTHER" id="PTHR43630:SF2">
    <property type="entry name" value="GLYCOSYLTRANSFERASE"/>
    <property type="match status" value="1"/>
</dbReference>
<name>A0A9D1VZH2_9FIRM</name>
<proteinExistence type="predicted"/>